<reference evidence="1 2" key="1">
    <citation type="submission" date="2021-01" db="EMBL/GenBank/DDBJ databases">
        <title>Genome public.</title>
        <authorList>
            <person name="Liu C."/>
            <person name="Sun Q."/>
        </authorList>
    </citation>
    <scope>NUCLEOTIDE SEQUENCE [LARGE SCALE GENOMIC DNA]</scope>
    <source>
        <strain evidence="1 2">YIM B02564</strain>
    </source>
</reference>
<dbReference type="Proteomes" id="UP000623967">
    <property type="component" value="Unassembled WGS sequence"/>
</dbReference>
<dbReference type="PANTHER" id="PTHR36451:SF1">
    <property type="entry name" value="OMEGA-HYDROXY-BETA-DIHYDROMENAQUINONE-9 SULFOTRANSFERASE STF3"/>
    <property type="match status" value="1"/>
</dbReference>
<sequence>MYNEMPHTARIRILLELFPDARFIHIHRHPHDVFRSTRHQRNTAFWYYYMQRPDRAAIDNLIISRYRALYDAYFSQRDLISPSRLYELSFEELERNPVEQVQRLYCALGLAGFSSFEPSLRDYVASSMTY</sequence>
<dbReference type="Gene3D" id="3.40.50.300">
    <property type="entry name" value="P-loop containing nucleotide triphosphate hydrolases"/>
    <property type="match status" value="1"/>
</dbReference>
<dbReference type="InterPro" id="IPR052736">
    <property type="entry name" value="Stf3_sulfotransferase"/>
</dbReference>
<dbReference type="SUPFAM" id="SSF52540">
    <property type="entry name" value="P-loop containing nucleoside triphosphate hydrolases"/>
    <property type="match status" value="1"/>
</dbReference>
<protein>
    <submittedName>
        <fullName evidence="1">Sulfotransferase</fullName>
    </submittedName>
</protein>
<organism evidence="1 2">
    <name type="scientific">Neobacillus paridis</name>
    <dbReference type="NCBI Taxonomy" id="2803862"/>
    <lineage>
        <taxon>Bacteria</taxon>
        <taxon>Bacillati</taxon>
        <taxon>Bacillota</taxon>
        <taxon>Bacilli</taxon>
        <taxon>Bacillales</taxon>
        <taxon>Bacillaceae</taxon>
        <taxon>Neobacillus</taxon>
    </lineage>
</organism>
<dbReference type="Pfam" id="PF13469">
    <property type="entry name" value="Sulfotransfer_3"/>
    <property type="match status" value="1"/>
</dbReference>
<keyword evidence="2" id="KW-1185">Reference proteome</keyword>
<comment type="caution">
    <text evidence="1">The sequence shown here is derived from an EMBL/GenBank/DDBJ whole genome shotgun (WGS) entry which is preliminary data.</text>
</comment>
<feature type="non-terminal residue" evidence="1">
    <location>
        <position position="130"/>
    </location>
</feature>
<accession>A0ABS1TUJ0</accession>
<dbReference type="EMBL" id="JAESWB010000338">
    <property type="protein sequence ID" value="MBL4954404.1"/>
    <property type="molecule type" value="Genomic_DNA"/>
</dbReference>
<evidence type="ECO:0000313" key="1">
    <source>
        <dbReference type="EMBL" id="MBL4954404.1"/>
    </source>
</evidence>
<dbReference type="PANTHER" id="PTHR36451">
    <property type="entry name" value="PAPS-DEPENDENT SULFOTRANSFERASE STF3"/>
    <property type="match status" value="1"/>
</dbReference>
<evidence type="ECO:0000313" key="2">
    <source>
        <dbReference type="Proteomes" id="UP000623967"/>
    </source>
</evidence>
<proteinExistence type="predicted"/>
<name>A0ABS1TUJ0_9BACI</name>
<gene>
    <name evidence="1" type="ORF">JK635_19795</name>
</gene>
<dbReference type="InterPro" id="IPR027417">
    <property type="entry name" value="P-loop_NTPase"/>
</dbReference>